<dbReference type="AlphaFoldDB" id="A0A8H3VUR5"/>
<proteinExistence type="predicted"/>
<protein>
    <recommendedName>
        <fullName evidence="3">Ubiquitin-like domain-containing protein</fullName>
    </recommendedName>
</protein>
<comment type="caution">
    <text evidence="1">The sequence shown here is derived from an EMBL/GenBank/DDBJ whole genome shotgun (WGS) entry which is preliminary data.</text>
</comment>
<dbReference type="Proteomes" id="UP000434172">
    <property type="component" value="Unassembled WGS sequence"/>
</dbReference>
<organism evidence="1 2">
    <name type="scientific">Colletotrichum asianum</name>
    <dbReference type="NCBI Taxonomy" id="702518"/>
    <lineage>
        <taxon>Eukaryota</taxon>
        <taxon>Fungi</taxon>
        <taxon>Dikarya</taxon>
        <taxon>Ascomycota</taxon>
        <taxon>Pezizomycotina</taxon>
        <taxon>Sordariomycetes</taxon>
        <taxon>Hypocreomycetidae</taxon>
        <taxon>Glomerellales</taxon>
        <taxon>Glomerellaceae</taxon>
        <taxon>Colletotrichum</taxon>
        <taxon>Colletotrichum gloeosporioides species complex</taxon>
    </lineage>
</organism>
<dbReference type="EMBL" id="WOWK01000188">
    <property type="protein sequence ID" value="KAF0315748.1"/>
    <property type="molecule type" value="Genomic_DNA"/>
</dbReference>
<keyword evidence="2" id="KW-1185">Reference proteome</keyword>
<name>A0A8H3VUR5_9PEZI</name>
<evidence type="ECO:0008006" key="3">
    <source>
        <dbReference type="Google" id="ProtNLM"/>
    </source>
</evidence>
<sequence>MFAKFLRQEVVLSESFFTCTFRLPFLFHPHPTALASNFPQLERFSLLTSQQIVLRNTKSSPIMGDYIKKEASDAHLPTNQDFITISHGSRTRVIPKPTKYAMLDRAIRDHFYIPDDKRIRIHFTPSWMEKEIELDLNCFCLVANHDSLRVDVAQTVLVRVKDVGMKHTYLIDSWCPLGKVLEKFRPRNVALLYNGVLVEDFDTPEALKATGGSMLMELLFVPMWPTIKCD</sequence>
<reference evidence="1 2" key="1">
    <citation type="submission" date="2019-12" db="EMBL/GenBank/DDBJ databases">
        <title>A genome sequence resource for the geographically widespread anthracnose pathogen Colletotrichum asianum.</title>
        <authorList>
            <person name="Meng Y."/>
        </authorList>
    </citation>
    <scope>NUCLEOTIDE SEQUENCE [LARGE SCALE GENOMIC DNA]</scope>
    <source>
        <strain evidence="1 2">ICMP 18580</strain>
    </source>
</reference>
<gene>
    <name evidence="1" type="ORF">GQ607_017033</name>
</gene>
<accession>A0A8H3VUR5</accession>
<dbReference type="OrthoDB" id="4789990at2759"/>
<evidence type="ECO:0000313" key="1">
    <source>
        <dbReference type="EMBL" id="KAF0315748.1"/>
    </source>
</evidence>
<evidence type="ECO:0000313" key="2">
    <source>
        <dbReference type="Proteomes" id="UP000434172"/>
    </source>
</evidence>